<evidence type="ECO:0000256" key="9">
    <source>
        <dbReference type="SAM" id="Phobius"/>
    </source>
</evidence>
<dbReference type="EMBL" id="VSSQ01000198">
    <property type="protein sequence ID" value="MPL84995.1"/>
    <property type="molecule type" value="Genomic_DNA"/>
</dbReference>
<evidence type="ECO:0000259" key="12">
    <source>
        <dbReference type="Pfam" id="PF08245"/>
    </source>
</evidence>
<evidence type="ECO:0000256" key="7">
    <source>
        <dbReference type="ARBA" id="ARBA00022840"/>
    </source>
</evidence>
<keyword evidence="9" id="KW-0472">Membrane</keyword>
<proteinExistence type="inferred from homology"/>
<name>A0A644V1U7_9ZZZZ</name>
<comment type="caution">
    <text evidence="13">The sequence shown here is derived from an EMBL/GenBank/DDBJ whole genome shotgun (WGS) entry which is preliminary data.</text>
</comment>
<evidence type="ECO:0000256" key="5">
    <source>
        <dbReference type="ARBA" id="ARBA00022598"/>
    </source>
</evidence>
<evidence type="ECO:0000256" key="4">
    <source>
        <dbReference type="ARBA" id="ARBA00022490"/>
    </source>
</evidence>
<comment type="catalytic activity">
    <reaction evidence="8">
        <text>UDP-N-acetyl-alpha-D-muramate + L-alanine + ATP = UDP-N-acetyl-alpha-D-muramoyl-L-alanine + ADP + phosphate + H(+)</text>
        <dbReference type="Rhea" id="RHEA:23372"/>
        <dbReference type="ChEBI" id="CHEBI:15378"/>
        <dbReference type="ChEBI" id="CHEBI:30616"/>
        <dbReference type="ChEBI" id="CHEBI:43474"/>
        <dbReference type="ChEBI" id="CHEBI:57972"/>
        <dbReference type="ChEBI" id="CHEBI:70757"/>
        <dbReference type="ChEBI" id="CHEBI:83898"/>
        <dbReference type="ChEBI" id="CHEBI:456216"/>
        <dbReference type="EC" id="6.3.2.8"/>
    </reaction>
</comment>
<evidence type="ECO:0000256" key="8">
    <source>
        <dbReference type="ARBA" id="ARBA00047833"/>
    </source>
</evidence>
<evidence type="ECO:0000256" key="2">
    <source>
        <dbReference type="ARBA" id="ARBA00004752"/>
    </source>
</evidence>
<keyword evidence="5 13" id="KW-0436">Ligase</keyword>
<dbReference type="GO" id="GO:0005737">
    <property type="term" value="C:cytoplasm"/>
    <property type="evidence" value="ECO:0007669"/>
    <property type="project" value="UniProtKB-SubCell"/>
</dbReference>
<sequence>MKKFTKFYFLGIGGIGMSAIARYYKIHGFEVAGYDRACTTLTKTLQSEGIDISYDDKSSDIPAKFLDKNKTLVILTPAIPQDNPLLVFFREKGFNIMKRAEVLGYITRQSKGVCIAGTHGKTTTSTITAHLFRQSQVDCNAFLGGISNNYNTNLLLSKESNFVVIEADEYDRSFHHLTPYMAVITSADADHLDIYKTHQAVKESFEYFASLVRSGGTLIIRKGLDIHPTLQKGVKLYSYSMDEGGDFHAANIRSMPGEIRFDFVTPTETIADVRLGVPVKINVENSVAAMALAWLSGVTSEELRTGLSSFSGVYRRFNIVCQTADTVYIDDYAHHPSELHAGITSIREMYPERKITGIFQPHLYSRTKDFADEFAQVLSMLDELILLDIYPARELPVEGVNPELILNKMTLDKKQYCPKSELISLLEKRDDLEVLVTFGAGDIDTLVPEIRRVIKQKKINTGEPLEEPAVSI</sequence>
<reference evidence="13" key="1">
    <citation type="submission" date="2019-08" db="EMBL/GenBank/DDBJ databases">
        <authorList>
            <person name="Kucharzyk K."/>
            <person name="Murdoch R.W."/>
            <person name="Higgins S."/>
            <person name="Loffler F."/>
        </authorList>
    </citation>
    <scope>NUCLEOTIDE SEQUENCE</scope>
</reference>
<dbReference type="Gene3D" id="3.90.190.20">
    <property type="entry name" value="Mur ligase, C-terminal domain"/>
    <property type="match status" value="1"/>
</dbReference>
<evidence type="ECO:0000256" key="1">
    <source>
        <dbReference type="ARBA" id="ARBA00004496"/>
    </source>
</evidence>
<dbReference type="GO" id="GO:0008763">
    <property type="term" value="F:UDP-N-acetylmuramate-L-alanine ligase activity"/>
    <property type="evidence" value="ECO:0007669"/>
    <property type="project" value="UniProtKB-EC"/>
</dbReference>
<keyword evidence="9" id="KW-1133">Transmembrane helix</keyword>
<accession>A0A644V1U7</accession>
<dbReference type="NCBIfam" id="TIGR01082">
    <property type="entry name" value="murC"/>
    <property type="match status" value="1"/>
</dbReference>
<dbReference type="Pfam" id="PF08245">
    <property type="entry name" value="Mur_ligase_M"/>
    <property type="match status" value="1"/>
</dbReference>
<dbReference type="InterPro" id="IPR000713">
    <property type="entry name" value="Mur_ligase_N"/>
</dbReference>
<dbReference type="EC" id="6.3.2.8" evidence="3"/>
<comment type="pathway">
    <text evidence="2">Cell wall biogenesis; peptidoglycan biosynthesis.</text>
</comment>
<dbReference type="HAMAP" id="MF_00046">
    <property type="entry name" value="MurC"/>
    <property type="match status" value="1"/>
</dbReference>
<organism evidence="13">
    <name type="scientific">bioreactor metagenome</name>
    <dbReference type="NCBI Taxonomy" id="1076179"/>
    <lineage>
        <taxon>unclassified sequences</taxon>
        <taxon>metagenomes</taxon>
        <taxon>ecological metagenomes</taxon>
    </lineage>
</organism>
<evidence type="ECO:0000256" key="3">
    <source>
        <dbReference type="ARBA" id="ARBA00012211"/>
    </source>
</evidence>
<gene>
    <name evidence="13" type="primary">murC_13</name>
    <name evidence="13" type="ORF">SDC9_30961</name>
</gene>
<dbReference type="Pfam" id="PF02875">
    <property type="entry name" value="Mur_ligase_C"/>
    <property type="match status" value="1"/>
</dbReference>
<protein>
    <recommendedName>
        <fullName evidence="3">UDP-N-acetylmuramate--L-alanine ligase</fullName>
        <ecNumber evidence="3">6.3.2.8</ecNumber>
    </recommendedName>
</protein>
<dbReference type="InterPro" id="IPR036565">
    <property type="entry name" value="Mur-like_cat_sf"/>
</dbReference>
<dbReference type="Gene3D" id="3.40.50.720">
    <property type="entry name" value="NAD(P)-binding Rossmann-like Domain"/>
    <property type="match status" value="1"/>
</dbReference>
<dbReference type="Pfam" id="PF01225">
    <property type="entry name" value="Mur_ligase"/>
    <property type="match status" value="1"/>
</dbReference>
<dbReference type="InterPro" id="IPR013221">
    <property type="entry name" value="Mur_ligase_cen"/>
</dbReference>
<dbReference type="UniPathway" id="UPA00219"/>
<feature type="domain" description="Mur ligase C-terminal" evidence="11">
    <location>
        <begin position="315"/>
        <end position="439"/>
    </location>
</feature>
<dbReference type="SUPFAM" id="SSF53244">
    <property type="entry name" value="MurD-like peptide ligases, peptide-binding domain"/>
    <property type="match status" value="1"/>
</dbReference>
<evidence type="ECO:0000256" key="6">
    <source>
        <dbReference type="ARBA" id="ARBA00022741"/>
    </source>
</evidence>
<feature type="transmembrane region" description="Helical" evidence="9">
    <location>
        <begin position="7"/>
        <end position="24"/>
    </location>
</feature>
<keyword evidence="9" id="KW-0812">Transmembrane</keyword>
<dbReference type="PANTHER" id="PTHR43445:SF3">
    <property type="entry name" value="UDP-N-ACETYLMURAMATE--L-ALANINE LIGASE"/>
    <property type="match status" value="1"/>
</dbReference>
<feature type="domain" description="Mur ligase N-terminal catalytic" evidence="10">
    <location>
        <begin position="7"/>
        <end position="109"/>
    </location>
</feature>
<dbReference type="InterPro" id="IPR005758">
    <property type="entry name" value="UDP-N-AcMur_Ala_ligase_MurC"/>
</dbReference>
<dbReference type="Gene3D" id="3.40.1190.10">
    <property type="entry name" value="Mur-like, catalytic domain"/>
    <property type="match status" value="1"/>
</dbReference>
<dbReference type="SUPFAM" id="SSF51984">
    <property type="entry name" value="MurCD N-terminal domain"/>
    <property type="match status" value="1"/>
</dbReference>
<comment type="subcellular location">
    <subcellularLocation>
        <location evidence="1">Cytoplasm</location>
    </subcellularLocation>
</comment>
<dbReference type="InterPro" id="IPR036615">
    <property type="entry name" value="Mur_ligase_C_dom_sf"/>
</dbReference>
<keyword evidence="4" id="KW-0963">Cytoplasm</keyword>
<evidence type="ECO:0000259" key="10">
    <source>
        <dbReference type="Pfam" id="PF01225"/>
    </source>
</evidence>
<keyword evidence="6" id="KW-0547">Nucleotide-binding</keyword>
<keyword evidence="7" id="KW-0067">ATP-binding</keyword>
<evidence type="ECO:0000313" key="13">
    <source>
        <dbReference type="EMBL" id="MPL84995.1"/>
    </source>
</evidence>
<dbReference type="GO" id="GO:0005524">
    <property type="term" value="F:ATP binding"/>
    <property type="evidence" value="ECO:0007669"/>
    <property type="project" value="UniProtKB-KW"/>
</dbReference>
<dbReference type="InterPro" id="IPR004101">
    <property type="entry name" value="Mur_ligase_C"/>
</dbReference>
<dbReference type="GO" id="GO:0009252">
    <property type="term" value="P:peptidoglycan biosynthetic process"/>
    <property type="evidence" value="ECO:0007669"/>
    <property type="project" value="UniProtKB-UniPathway"/>
</dbReference>
<dbReference type="InterPro" id="IPR050061">
    <property type="entry name" value="MurCDEF_pg_biosynth"/>
</dbReference>
<dbReference type="PANTHER" id="PTHR43445">
    <property type="entry name" value="UDP-N-ACETYLMURAMATE--L-ALANINE LIGASE-RELATED"/>
    <property type="match status" value="1"/>
</dbReference>
<dbReference type="SUPFAM" id="SSF53623">
    <property type="entry name" value="MurD-like peptide ligases, catalytic domain"/>
    <property type="match status" value="1"/>
</dbReference>
<dbReference type="AlphaFoldDB" id="A0A644V1U7"/>
<evidence type="ECO:0000259" key="11">
    <source>
        <dbReference type="Pfam" id="PF02875"/>
    </source>
</evidence>
<feature type="domain" description="Mur ligase central" evidence="12">
    <location>
        <begin position="115"/>
        <end position="293"/>
    </location>
</feature>